<comment type="caution">
    <text evidence="2">The sequence shown here is derived from an EMBL/GenBank/DDBJ whole genome shotgun (WGS) entry which is preliminary data.</text>
</comment>
<organism evidence="2 3">
    <name type="scientific">Uncinula necator</name>
    <name type="common">Grape powdery mildew</name>
    <dbReference type="NCBI Taxonomy" id="52586"/>
    <lineage>
        <taxon>Eukaryota</taxon>
        <taxon>Fungi</taxon>
        <taxon>Dikarya</taxon>
        <taxon>Ascomycota</taxon>
        <taxon>Pezizomycotina</taxon>
        <taxon>Leotiomycetes</taxon>
        <taxon>Erysiphales</taxon>
        <taxon>Erysiphaceae</taxon>
        <taxon>Erysiphe</taxon>
    </lineage>
</organism>
<reference evidence="2 3" key="1">
    <citation type="journal article" date="2014" name="BMC Genomics">
        <title>Adaptive genomic structural variation in the grape powdery mildew pathogen, Erysiphe necator.</title>
        <authorList>
            <person name="Jones L."/>
            <person name="Riaz S."/>
            <person name="Morales-Cruz A."/>
            <person name="Amrine K.C."/>
            <person name="McGuire B."/>
            <person name="Gubler W.D."/>
            <person name="Walker M.A."/>
            <person name="Cantu D."/>
        </authorList>
    </citation>
    <scope>NUCLEOTIDE SEQUENCE [LARGE SCALE GENOMIC DNA]</scope>
    <source>
        <strain evidence="3">c</strain>
    </source>
</reference>
<accession>A0A0B1PBP3</accession>
<evidence type="ECO:0000313" key="2">
    <source>
        <dbReference type="EMBL" id="KHJ34341.1"/>
    </source>
</evidence>
<dbReference type="Proteomes" id="UP000030854">
    <property type="component" value="Unassembled WGS sequence"/>
</dbReference>
<keyword evidence="3" id="KW-1185">Reference proteome</keyword>
<dbReference type="EMBL" id="JNVN01000929">
    <property type="protein sequence ID" value="KHJ34341.1"/>
    <property type="molecule type" value="Genomic_DNA"/>
</dbReference>
<protein>
    <submittedName>
        <fullName evidence="2">Putative glycosyl</fullName>
    </submittedName>
</protein>
<evidence type="ECO:0000256" key="1">
    <source>
        <dbReference type="SAM" id="MobiDB-lite"/>
    </source>
</evidence>
<name>A0A0B1PBP3_UNCNE</name>
<feature type="region of interest" description="Disordered" evidence="1">
    <location>
        <begin position="42"/>
        <end position="80"/>
    </location>
</feature>
<proteinExistence type="predicted"/>
<dbReference type="AlphaFoldDB" id="A0A0B1PBP3"/>
<sequence>MEKTPTEWILDEVSNSNENFNSVKIISLTKDVNSLQLNPIRSSLPLKEKPPTLFEPTSSKTQPTSQHASTSQPSISQPLPDYSRELANLSKMYEPDLKYRGDDNTFDFKLNIFLELCEKSGIPEQLYAKAYSTILTGPALTHYYSITSNGHRKNFNKLSMATRDYFEGPETKQVCSMGITKSL</sequence>
<feature type="compositionally biased region" description="Polar residues" evidence="1">
    <location>
        <begin position="55"/>
        <end position="77"/>
    </location>
</feature>
<evidence type="ECO:0000313" key="3">
    <source>
        <dbReference type="Proteomes" id="UP000030854"/>
    </source>
</evidence>
<gene>
    <name evidence="2" type="ORF">EV44_g4018</name>
</gene>
<dbReference type="HOGENOM" id="CLU_1476206_0_0_1"/>